<evidence type="ECO:0000313" key="12">
    <source>
        <dbReference type="Proteomes" id="UP000297737"/>
    </source>
</evidence>
<proteinExistence type="inferred from homology"/>
<dbReference type="NCBIfam" id="TIGR02191">
    <property type="entry name" value="RNaseIII"/>
    <property type="match status" value="1"/>
</dbReference>
<keyword evidence="5 8" id="KW-0255">Endonuclease</keyword>
<dbReference type="EC" id="3.1.26.3" evidence="8"/>
<comment type="cofactor">
    <cofactor evidence="8">
        <name>Mg(2+)</name>
        <dbReference type="ChEBI" id="CHEBI:18420"/>
    </cofactor>
</comment>
<feature type="binding site" evidence="8">
    <location>
        <position position="120"/>
    </location>
    <ligand>
        <name>Mg(2+)</name>
        <dbReference type="ChEBI" id="CHEBI:18420"/>
    </ligand>
</feature>
<keyword evidence="7 8" id="KW-0694">RNA-binding</keyword>
<evidence type="ECO:0000256" key="3">
    <source>
        <dbReference type="ARBA" id="ARBA00022664"/>
    </source>
</evidence>
<dbReference type="PANTHER" id="PTHR11207">
    <property type="entry name" value="RIBONUCLEASE III"/>
    <property type="match status" value="1"/>
</dbReference>
<dbReference type="GO" id="GO:0046872">
    <property type="term" value="F:metal ion binding"/>
    <property type="evidence" value="ECO:0007669"/>
    <property type="project" value="UniProtKB-KW"/>
</dbReference>
<dbReference type="GO" id="GO:0008033">
    <property type="term" value="P:tRNA processing"/>
    <property type="evidence" value="ECO:0007669"/>
    <property type="project" value="UniProtKB-KW"/>
</dbReference>
<name>A0A4Y9ETX6_9SPHN</name>
<keyword evidence="8" id="KW-0698">rRNA processing</keyword>
<keyword evidence="3 8" id="KW-0507">mRNA processing</keyword>
<sequence>MKPATGNTDDTLAAWSRSALGHDFADASLLRIALTHSSFPGESYERLEFLGDRILGAIVASWLFKEFGEVEGKMARRFAALVDRGSCAEVARRIDVGAHLFMDRAARNAHVAASENVLGDMTEALIGALYVDGGWAAAEAFVRRHWEPMVDTATRAPKDPKSALQEWAQGQGLPIPTYTVMRREGPDHAPRFRVAVSIRGRDPVDASGSSKQEAEKAAAVAMLAAVSQGTPAR</sequence>
<evidence type="ECO:0000259" key="10">
    <source>
        <dbReference type="PROSITE" id="PS50142"/>
    </source>
</evidence>
<dbReference type="CDD" id="cd00593">
    <property type="entry name" value="RIBOc"/>
    <property type="match status" value="1"/>
</dbReference>
<reference evidence="11 12" key="1">
    <citation type="submission" date="2019-02" db="EMBL/GenBank/DDBJ databases">
        <title>Polymorphobacter sp. isolated from the lake at the Tibet of China.</title>
        <authorList>
            <person name="Li A."/>
        </authorList>
    </citation>
    <scope>NUCLEOTIDE SEQUENCE [LARGE SCALE GENOMIC DNA]</scope>
    <source>
        <strain evidence="11 12">DJ1R-1</strain>
    </source>
</reference>
<dbReference type="SMART" id="SM00358">
    <property type="entry name" value="DSRM"/>
    <property type="match status" value="1"/>
</dbReference>
<dbReference type="InterPro" id="IPR036389">
    <property type="entry name" value="RNase_III_sf"/>
</dbReference>
<comment type="function">
    <text evidence="8">Digests double-stranded RNA. Involved in the processing of primary rRNA transcript to yield the immediate precursors to the large and small rRNAs (23S and 16S). Processes some mRNAs, and tRNAs when they are encoded in the rRNA operon. Processes pre-crRNA and tracrRNA of type II CRISPR loci if present in the organism.</text>
</comment>
<dbReference type="EMBL" id="SIHO01000001">
    <property type="protein sequence ID" value="TFU06669.1"/>
    <property type="molecule type" value="Genomic_DNA"/>
</dbReference>
<evidence type="ECO:0000256" key="4">
    <source>
        <dbReference type="ARBA" id="ARBA00022722"/>
    </source>
</evidence>
<evidence type="ECO:0000256" key="7">
    <source>
        <dbReference type="ARBA" id="ARBA00022884"/>
    </source>
</evidence>
<evidence type="ECO:0000256" key="6">
    <source>
        <dbReference type="ARBA" id="ARBA00022801"/>
    </source>
</evidence>
<dbReference type="GO" id="GO:0006364">
    <property type="term" value="P:rRNA processing"/>
    <property type="evidence" value="ECO:0007669"/>
    <property type="project" value="UniProtKB-UniRule"/>
</dbReference>
<evidence type="ECO:0000256" key="2">
    <source>
        <dbReference type="ARBA" id="ARBA00010183"/>
    </source>
</evidence>
<comment type="subcellular location">
    <subcellularLocation>
        <location evidence="8">Cytoplasm</location>
    </subcellularLocation>
</comment>
<evidence type="ECO:0000313" key="11">
    <source>
        <dbReference type="EMBL" id="TFU06669.1"/>
    </source>
</evidence>
<dbReference type="SUPFAM" id="SSF54768">
    <property type="entry name" value="dsRNA-binding domain-like"/>
    <property type="match status" value="1"/>
</dbReference>
<organism evidence="11 12">
    <name type="scientific">Glacieibacterium arshaanense</name>
    <dbReference type="NCBI Taxonomy" id="2511025"/>
    <lineage>
        <taxon>Bacteria</taxon>
        <taxon>Pseudomonadati</taxon>
        <taxon>Pseudomonadota</taxon>
        <taxon>Alphaproteobacteria</taxon>
        <taxon>Sphingomonadales</taxon>
        <taxon>Sphingosinicellaceae</taxon>
        <taxon>Glacieibacterium</taxon>
    </lineage>
</organism>
<evidence type="ECO:0000256" key="8">
    <source>
        <dbReference type="HAMAP-Rule" id="MF_00104"/>
    </source>
</evidence>
<dbReference type="OrthoDB" id="9805026at2"/>
<dbReference type="GO" id="GO:0003725">
    <property type="term" value="F:double-stranded RNA binding"/>
    <property type="evidence" value="ECO:0007669"/>
    <property type="project" value="TreeGrafter"/>
</dbReference>
<dbReference type="GO" id="GO:0019843">
    <property type="term" value="F:rRNA binding"/>
    <property type="evidence" value="ECO:0007669"/>
    <property type="project" value="UniProtKB-KW"/>
</dbReference>
<keyword evidence="8" id="KW-0460">Magnesium</keyword>
<dbReference type="Pfam" id="PF14622">
    <property type="entry name" value="Ribonucleas_3_3"/>
    <property type="match status" value="1"/>
</dbReference>
<dbReference type="GO" id="GO:0006397">
    <property type="term" value="P:mRNA processing"/>
    <property type="evidence" value="ECO:0007669"/>
    <property type="project" value="UniProtKB-UniRule"/>
</dbReference>
<evidence type="ECO:0000259" key="9">
    <source>
        <dbReference type="PROSITE" id="PS50137"/>
    </source>
</evidence>
<dbReference type="Gene3D" id="3.30.160.20">
    <property type="match status" value="1"/>
</dbReference>
<evidence type="ECO:0000256" key="5">
    <source>
        <dbReference type="ARBA" id="ARBA00022759"/>
    </source>
</evidence>
<dbReference type="Proteomes" id="UP000297737">
    <property type="component" value="Unassembled WGS sequence"/>
</dbReference>
<dbReference type="GO" id="GO:0005737">
    <property type="term" value="C:cytoplasm"/>
    <property type="evidence" value="ECO:0007669"/>
    <property type="project" value="UniProtKB-SubCell"/>
</dbReference>
<dbReference type="GO" id="GO:0010468">
    <property type="term" value="P:regulation of gene expression"/>
    <property type="evidence" value="ECO:0007669"/>
    <property type="project" value="TreeGrafter"/>
</dbReference>
<keyword evidence="8" id="KW-0963">Cytoplasm</keyword>
<dbReference type="AlphaFoldDB" id="A0A4Y9ETX6"/>
<feature type="binding site" evidence="8">
    <location>
        <position position="123"/>
    </location>
    <ligand>
        <name>Mg(2+)</name>
        <dbReference type="ChEBI" id="CHEBI:18420"/>
    </ligand>
</feature>
<dbReference type="Pfam" id="PF00035">
    <property type="entry name" value="dsrm"/>
    <property type="match status" value="1"/>
</dbReference>
<feature type="domain" description="RNase III" evidence="10">
    <location>
        <begin position="20"/>
        <end position="134"/>
    </location>
</feature>
<dbReference type="InterPro" id="IPR000999">
    <property type="entry name" value="RNase_III_dom"/>
</dbReference>
<comment type="similarity">
    <text evidence="2">Belongs to the ribonuclease III family.</text>
</comment>
<gene>
    <name evidence="8 11" type="primary">rnc</name>
    <name evidence="11" type="ORF">EUV02_05475</name>
</gene>
<protein>
    <recommendedName>
        <fullName evidence="8">Ribonuclease 3</fullName>
        <ecNumber evidence="8">3.1.26.3</ecNumber>
    </recommendedName>
    <alternativeName>
        <fullName evidence="8">Ribonuclease III</fullName>
        <shortName evidence="8">RNase III</shortName>
    </alternativeName>
</protein>
<comment type="catalytic activity">
    <reaction evidence="1 8">
        <text>Endonucleolytic cleavage to 5'-phosphomonoester.</text>
        <dbReference type="EC" id="3.1.26.3"/>
    </reaction>
</comment>
<keyword evidence="8" id="KW-0479">Metal-binding</keyword>
<dbReference type="GO" id="GO:0004525">
    <property type="term" value="F:ribonuclease III activity"/>
    <property type="evidence" value="ECO:0007669"/>
    <property type="project" value="UniProtKB-UniRule"/>
</dbReference>
<dbReference type="PROSITE" id="PS50142">
    <property type="entry name" value="RNASE_3_2"/>
    <property type="match status" value="1"/>
</dbReference>
<dbReference type="Gene3D" id="1.10.1520.10">
    <property type="entry name" value="Ribonuclease III domain"/>
    <property type="match status" value="1"/>
</dbReference>
<comment type="subunit">
    <text evidence="8">Homodimer.</text>
</comment>
<feature type="active site" evidence="8">
    <location>
        <position position="123"/>
    </location>
</feature>
<dbReference type="PANTHER" id="PTHR11207:SF0">
    <property type="entry name" value="RIBONUCLEASE 3"/>
    <property type="match status" value="1"/>
</dbReference>
<evidence type="ECO:0000256" key="1">
    <source>
        <dbReference type="ARBA" id="ARBA00000109"/>
    </source>
</evidence>
<dbReference type="PROSITE" id="PS00517">
    <property type="entry name" value="RNASE_3_1"/>
    <property type="match status" value="1"/>
</dbReference>
<keyword evidence="6 8" id="KW-0378">Hydrolase</keyword>
<dbReference type="SMART" id="SM00535">
    <property type="entry name" value="RIBOc"/>
    <property type="match status" value="1"/>
</dbReference>
<dbReference type="InterPro" id="IPR011907">
    <property type="entry name" value="RNase_III"/>
</dbReference>
<comment type="caution">
    <text evidence="11">The sequence shown here is derived from an EMBL/GenBank/DDBJ whole genome shotgun (WGS) entry which is preliminary data.</text>
</comment>
<keyword evidence="12" id="KW-1185">Reference proteome</keyword>
<dbReference type="CDD" id="cd10845">
    <property type="entry name" value="DSRM_RNAse_III_family"/>
    <property type="match status" value="1"/>
</dbReference>
<feature type="binding site" evidence="8">
    <location>
        <position position="48"/>
    </location>
    <ligand>
        <name>Mg(2+)</name>
        <dbReference type="ChEBI" id="CHEBI:18420"/>
    </ligand>
</feature>
<dbReference type="HAMAP" id="MF_00104">
    <property type="entry name" value="RNase_III"/>
    <property type="match status" value="1"/>
</dbReference>
<feature type="active site" evidence="8">
    <location>
        <position position="52"/>
    </location>
</feature>
<dbReference type="SUPFAM" id="SSF69065">
    <property type="entry name" value="RNase III domain-like"/>
    <property type="match status" value="1"/>
</dbReference>
<dbReference type="PROSITE" id="PS50137">
    <property type="entry name" value="DS_RBD"/>
    <property type="match status" value="1"/>
</dbReference>
<accession>A0A4Y9ETX6</accession>
<dbReference type="InterPro" id="IPR014720">
    <property type="entry name" value="dsRBD_dom"/>
</dbReference>
<keyword evidence="8" id="KW-0699">rRNA-binding</keyword>
<feature type="domain" description="DRBM" evidence="9">
    <location>
        <begin position="159"/>
        <end position="228"/>
    </location>
</feature>
<keyword evidence="4 8" id="KW-0540">Nuclease</keyword>
<keyword evidence="8" id="KW-0819">tRNA processing</keyword>